<accession>A0A2A6BFQ5</accession>
<feature type="region of interest" description="Disordered" evidence="1">
    <location>
        <begin position="48"/>
        <end position="82"/>
    </location>
</feature>
<reference evidence="3" key="1">
    <citation type="journal article" date="2008" name="Nat. Genet.">
        <title>The Pristionchus pacificus genome provides a unique perspective on nematode lifestyle and parasitism.</title>
        <authorList>
            <person name="Dieterich C."/>
            <person name="Clifton S.W."/>
            <person name="Schuster L.N."/>
            <person name="Chinwalla A."/>
            <person name="Delehaunty K."/>
            <person name="Dinkelacker I."/>
            <person name="Fulton L."/>
            <person name="Fulton R."/>
            <person name="Godfrey J."/>
            <person name="Minx P."/>
            <person name="Mitreva M."/>
            <person name="Roeseler W."/>
            <person name="Tian H."/>
            <person name="Witte H."/>
            <person name="Yang S.P."/>
            <person name="Wilson R.K."/>
            <person name="Sommer R.J."/>
        </authorList>
    </citation>
    <scope>NUCLEOTIDE SEQUENCE [LARGE SCALE GENOMIC DNA]</scope>
    <source>
        <strain evidence="3">PS312</strain>
    </source>
</reference>
<gene>
    <name evidence="2" type="primary">WBGene00282758</name>
</gene>
<sequence>MTCVAPTNDHTYLAKKEHLFPCLQDDSGIPTEQFLNVKACREHQSIVASLKTRDTPRRGDVCPGSGSGDGPGSGSGDGPGWN</sequence>
<dbReference type="OrthoDB" id="205255at2759"/>
<reference evidence="2" key="2">
    <citation type="submission" date="2022-06" db="UniProtKB">
        <authorList>
            <consortium name="EnsemblMetazoa"/>
        </authorList>
    </citation>
    <scope>IDENTIFICATION</scope>
    <source>
        <strain evidence="2">PS312</strain>
    </source>
</reference>
<protein>
    <submittedName>
        <fullName evidence="2">Uncharacterized protein</fullName>
    </submittedName>
</protein>
<name>A0A2A6BFQ5_PRIPA</name>
<dbReference type="Proteomes" id="UP000005239">
    <property type="component" value="Unassembled WGS sequence"/>
</dbReference>
<evidence type="ECO:0000256" key="1">
    <source>
        <dbReference type="SAM" id="MobiDB-lite"/>
    </source>
</evidence>
<feature type="compositionally biased region" description="Basic and acidic residues" evidence="1">
    <location>
        <begin position="51"/>
        <end position="60"/>
    </location>
</feature>
<organism evidence="2 3">
    <name type="scientific">Pristionchus pacificus</name>
    <name type="common">Parasitic nematode worm</name>
    <dbReference type="NCBI Taxonomy" id="54126"/>
    <lineage>
        <taxon>Eukaryota</taxon>
        <taxon>Metazoa</taxon>
        <taxon>Ecdysozoa</taxon>
        <taxon>Nematoda</taxon>
        <taxon>Chromadorea</taxon>
        <taxon>Rhabditida</taxon>
        <taxon>Rhabditina</taxon>
        <taxon>Diplogasteromorpha</taxon>
        <taxon>Diplogasteroidea</taxon>
        <taxon>Neodiplogasteridae</taxon>
        <taxon>Pristionchus</taxon>
    </lineage>
</organism>
<feature type="compositionally biased region" description="Gly residues" evidence="1">
    <location>
        <begin position="65"/>
        <end position="82"/>
    </location>
</feature>
<dbReference type="EnsemblMetazoa" id="PPA44389.1">
    <property type="protein sequence ID" value="PPA44389.1"/>
    <property type="gene ID" value="WBGene00282758"/>
</dbReference>
<proteinExistence type="predicted"/>
<evidence type="ECO:0000313" key="3">
    <source>
        <dbReference type="Proteomes" id="UP000005239"/>
    </source>
</evidence>
<evidence type="ECO:0000313" key="2">
    <source>
        <dbReference type="EnsemblMetazoa" id="PPA44389.1"/>
    </source>
</evidence>
<dbReference type="AlphaFoldDB" id="A0A2A6BFQ5"/>
<keyword evidence="3" id="KW-1185">Reference proteome</keyword>
<accession>A0A8R1V2A0</accession>